<dbReference type="EMBL" id="AMZH03003027">
    <property type="protein sequence ID" value="RRT73665.1"/>
    <property type="molecule type" value="Genomic_DNA"/>
</dbReference>
<dbReference type="Proteomes" id="UP000287651">
    <property type="component" value="Unassembled WGS sequence"/>
</dbReference>
<keyword evidence="2" id="KW-0472">Membrane</keyword>
<evidence type="ECO:0000313" key="4">
    <source>
        <dbReference type="Proteomes" id="UP000287651"/>
    </source>
</evidence>
<evidence type="ECO:0000256" key="2">
    <source>
        <dbReference type="SAM" id="Phobius"/>
    </source>
</evidence>
<evidence type="ECO:0000313" key="3">
    <source>
        <dbReference type="EMBL" id="RRT73665.1"/>
    </source>
</evidence>
<reference evidence="3 4" key="1">
    <citation type="journal article" date="2014" name="Agronomy (Basel)">
        <title>A Draft Genome Sequence for Ensete ventricosum, the Drought-Tolerant Tree Against Hunger.</title>
        <authorList>
            <person name="Harrison J."/>
            <person name="Moore K.A."/>
            <person name="Paszkiewicz K."/>
            <person name="Jones T."/>
            <person name="Grant M."/>
            <person name="Ambacheew D."/>
            <person name="Muzemil S."/>
            <person name="Studholme D.J."/>
        </authorList>
    </citation>
    <scope>NUCLEOTIDE SEQUENCE [LARGE SCALE GENOMIC DNA]</scope>
</reference>
<dbReference type="AlphaFoldDB" id="A0A427ABN1"/>
<feature type="transmembrane region" description="Helical" evidence="2">
    <location>
        <begin position="62"/>
        <end position="81"/>
    </location>
</feature>
<name>A0A427ABN1_ENSVE</name>
<evidence type="ECO:0008006" key="5">
    <source>
        <dbReference type="Google" id="ProtNLM"/>
    </source>
</evidence>
<gene>
    <name evidence="3" type="ORF">B296_00010289</name>
</gene>
<feature type="region of interest" description="Disordered" evidence="1">
    <location>
        <begin position="85"/>
        <end position="105"/>
    </location>
</feature>
<keyword evidence="2" id="KW-1133">Transmembrane helix</keyword>
<keyword evidence="2" id="KW-0812">Transmembrane</keyword>
<evidence type="ECO:0000256" key="1">
    <source>
        <dbReference type="SAM" id="MobiDB-lite"/>
    </source>
</evidence>
<organism evidence="3 4">
    <name type="scientific">Ensete ventricosum</name>
    <name type="common">Abyssinian banana</name>
    <name type="synonym">Musa ensete</name>
    <dbReference type="NCBI Taxonomy" id="4639"/>
    <lineage>
        <taxon>Eukaryota</taxon>
        <taxon>Viridiplantae</taxon>
        <taxon>Streptophyta</taxon>
        <taxon>Embryophyta</taxon>
        <taxon>Tracheophyta</taxon>
        <taxon>Spermatophyta</taxon>
        <taxon>Magnoliopsida</taxon>
        <taxon>Liliopsida</taxon>
        <taxon>Zingiberales</taxon>
        <taxon>Musaceae</taxon>
        <taxon>Ensete</taxon>
    </lineage>
</organism>
<comment type="caution">
    <text evidence="3">The sequence shown here is derived from an EMBL/GenBank/DDBJ whole genome shotgun (WGS) entry which is preliminary data.</text>
</comment>
<accession>A0A427ABN1</accession>
<sequence>MTSFSFRCLSLSDWCVLLPPFRIAPVPYLPFHWTYPWLHRRSPWVPRKESKGSVREQTTRSFLLRLLVFVVVVVVVAAVSVRKRVEGGGRASSSLPDLRPAAPRF</sequence>
<protein>
    <recommendedName>
        <fullName evidence="5">Transmembrane protein</fullName>
    </recommendedName>
</protein>
<proteinExistence type="predicted"/>